<protein>
    <recommendedName>
        <fullName evidence="4">Vacuolar protein sorting-associated protein 18 homolog</fullName>
    </recommendedName>
</protein>
<evidence type="ECO:0000313" key="2">
    <source>
        <dbReference type="EMBL" id="KAL3777866.1"/>
    </source>
</evidence>
<dbReference type="PANTHER" id="PTHR12894">
    <property type="entry name" value="CNH DOMAIN CONTAINING"/>
    <property type="match status" value="1"/>
</dbReference>
<gene>
    <name evidence="2" type="ORF">ACHAW5_003392</name>
</gene>
<feature type="region of interest" description="Disordered" evidence="1">
    <location>
        <begin position="31"/>
        <end position="70"/>
    </location>
</feature>
<evidence type="ECO:0000256" key="1">
    <source>
        <dbReference type="SAM" id="MobiDB-lite"/>
    </source>
</evidence>
<accession>A0ABD3NRT5</accession>
<name>A0ABD3NRT5_9STRA</name>
<comment type="caution">
    <text evidence="2">The sequence shown here is derived from an EMBL/GenBank/DDBJ whole genome shotgun (WGS) entry which is preliminary data.</text>
</comment>
<dbReference type="EMBL" id="JALLAZ020001260">
    <property type="protein sequence ID" value="KAL3777866.1"/>
    <property type="molecule type" value="Genomic_DNA"/>
</dbReference>
<feature type="compositionally biased region" description="Low complexity" evidence="1">
    <location>
        <begin position="317"/>
        <end position="328"/>
    </location>
</feature>
<feature type="region of interest" description="Disordered" evidence="1">
    <location>
        <begin position="305"/>
        <end position="329"/>
    </location>
</feature>
<feature type="region of interest" description="Disordered" evidence="1">
    <location>
        <begin position="436"/>
        <end position="466"/>
    </location>
</feature>
<dbReference type="PANTHER" id="PTHR12894:SF27">
    <property type="entry name" value="TRANSFORMING GROWTH FACTOR-BETA RECEPTOR-ASSOCIATED PROTEIN 1"/>
    <property type="match status" value="1"/>
</dbReference>
<dbReference type="InterPro" id="IPR032914">
    <property type="entry name" value="Vam6/VPS39/TRAP1"/>
</dbReference>
<feature type="compositionally biased region" description="Basic and acidic residues" evidence="1">
    <location>
        <begin position="106"/>
        <end position="119"/>
    </location>
</feature>
<organism evidence="2 3">
    <name type="scientific">Stephanodiscus triporus</name>
    <dbReference type="NCBI Taxonomy" id="2934178"/>
    <lineage>
        <taxon>Eukaryota</taxon>
        <taxon>Sar</taxon>
        <taxon>Stramenopiles</taxon>
        <taxon>Ochrophyta</taxon>
        <taxon>Bacillariophyta</taxon>
        <taxon>Coscinodiscophyceae</taxon>
        <taxon>Thalassiosirophycidae</taxon>
        <taxon>Stephanodiscales</taxon>
        <taxon>Stephanodiscaceae</taxon>
        <taxon>Stephanodiscus</taxon>
    </lineage>
</organism>
<feature type="compositionally biased region" description="Low complexity" evidence="1">
    <location>
        <begin position="124"/>
        <end position="134"/>
    </location>
</feature>
<feature type="compositionally biased region" description="Acidic residues" evidence="1">
    <location>
        <begin position="45"/>
        <end position="55"/>
    </location>
</feature>
<evidence type="ECO:0000313" key="3">
    <source>
        <dbReference type="Proteomes" id="UP001530315"/>
    </source>
</evidence>
<feature type="compositionally biased region" description="Acidic residues" evidence="1">
    <location>
        <begin position="171"/>
        <end position="194"/>
    </location>
</feature>
<dbReference type="Proteomes" id="UP001530315">
    <property type="component" value="Unassembled WGS sequence"/>
</dbReference>
<feature type="compositionally biased region" description="Low complexity" evidence="1">
    <location>
        <begin position="91"/>
        <end position="105"/>
    </location>
</feature>
<keyword evidence="3" id="KW-1185">Reference proteome</keyword>
<proteinExistence type="predicted"/>
<feature type="region of interest" description="Disordered" evidence="1">
    <location>
        <begin position="89"/>
        <end position="194"/>
    </location>
</feature>
<reference evidence="2 3" key="1">
    <citation type="submission" date="2024-10" db="EMBL/GenBank/DDBJ databases">
        <title>Updated reference genomes for cyclostephanoid diatoms.</title>
        <authorList>
            <person name="Roberts W.R."/>
            <person name="Alverson A.J."/>
        </authorList>
    </citation>
    <scope>NUCLEOTIDE SEQUENCE [LARGE SCALE GENOMIC DNA]</scope>
    <source>
        <strain evidence="2 3">AJA276-08</strain>
    </source>
</reference>
<sequence length="1288" mass="135160">MAASLGPTWSLRPPNGASPRCLTVHAVVIASSSASDHRSDNNNPFDDDDDYDNDDNDQRHGGRGGGRGRRYVYSAAFGTDRGSFHCRNYPSSSSSSSSFSSTSSSRFDHPGGDRVDADRRPRRAGTTTTTDPSRLPAVDPTPGGSIDVRGTGGPIACVVRAHRPRRRRRDDDEDDDQGGEGEGEDYDHDDDDDGDYYYDHAPTFLLLVDDGADGGRVGGGDAGAYAARLMTATRDGTFRRLDRVGVGNDDDGARTTTTVTATTGTIDGPSTLPRMSCASYHPDAGYVYASGTGVYGLPIILPSSSPGGRCRRRRPESSSSSSSSSRPPTILYLGCSRSLPRPGARASSAGGRQDMTLCCSGRVAVVAVANEFFAVPSYLDVANDAEGRQSAATARPSSLSSSFPDVTAIRIASFARSSQMHPAIAVEIVAHAATTSTTTTTMTKATSTNRPAPSSGGPFSSLSSSSKYPRPIVGLVFLASGRECAVVEVASTPDGGGDGGDGGGVGDGIVPTSVRSTPFRSRGGYGAATAAAELPGPILAAASLPPASGGRRSGGGDLSSGPLIAILTVDGMVHFRSPSCIAVALSSIEVGTRPNDYFALSALPSLPLSSASSSSTGAAPSGRRRAVVATSYEGESRLIAVDDRESSQDFADRLMRLCVDAFGPNGFPRLELAEASGATFSATSYAGSGVGVGGGGVQQEQSSSSSSAAAAAFAHNQHKRVLLKQYLESVLGLADDVRARAPSSLSSAASANRAAGDTGNILLQVGDGLEVEAVDLEVLKSQESNDVAAISSLGSNFLLTCTTLLCLVCYQLSSPDGAAAIRASKACASAVGISSSLAFSKAAVAVCELVADRLLKEVTSMLMASFSLLTTQSSVSAPISSSSSSASNSRASQVIATMEFVESAVWLLRSCGCHEKAINVLQERMSSPAFRNSVGGGGVGNVGGVVGSTSSIGGAGGCNDDRFRRIVLLSSAMRDLISREPSLGLSVFTMMHPQNEKEWRMMKPEDDPLSAIGIATGRPTSPVSSSLLESSRDEVDERIADMHDELSYLLLEGVISERGDEDRGEDSNLGAIYRFKLRRLLSWPDSKIRSERLLSSLPSLFLREHALLLGRLGRHEDALQILYSQEKSLDLALEYCDVRHERQLAQMDEAKARGGGGMGSTRSLPYECAYIPLIKVALSTDPDSDRGITSAIQVLALRRSVIDKSAALRLLPKNIPMSAIVRPFLIPAVVEGEAEVRRLTVASALLRSRYIQLKQKLTEAQLKSQASLRAPALQRLNLASRWCRLPHL</sequence>
<evidence type="ECO:0008006" key="4">
    <source>
        <dbReference type="Google" id="ProtNLM"/>
    </source>
</evidence>